<keyword evidence="11" id="KW-0482">Metalloprotease</keyword>
<dbReference type="AlphaFoldDB" id="A0A1W2B9A3"/>
<evidence type="ECO:0000256" key="12">
    <source>
        <dbReference type="ARBA" id="ARBA00023136"/>
    </source>
</evidence>
<dbReference type="InterPro" id="IPR052348">
    <property type="entry name" value="Metallopeptidase_M50B"/>
</dbReference>
<feature type="transmembrane region" description="Helical" evidence="13">
    <location>
        <begin position="175"/>
        <end position="194"/>
    </location>
</feature>
<keyword evidence="10 13" id="KW-1133">Transmembrane helix</keyword>
<gene>
    <name evidence="14" type="ORF">SAMN02746065_107118</name>
</gene>
<evidence type="ECO:0000256" key="8">
    <source>
        <dbReference type="ARBA" id="ARBA00022801"/>
    </source>
</evidence>
<name>A0A1W2B9A3_9BACT</name>
<evidence type="ECO:0000313" key="14">
    <source>
        <dbReference type="EMBL" id="SMC69282.1"/>
    </source>
</evidence>
<dbReference type="OrthoDB" id="9800627at2"/>
<evidence type="ECO:0000256" key="10">
    <source>
        <dbReference type="ARBA" id="ARBA00022989"/>
    </source>
</evidence>
<evidence type="ECO:0000256" key="5">
    <source>
        <dbReference type="ARBA" id="ARBA00022670"/>
    </source>
</evidence>
<dbReference type="InterPro" id="IPR044537">
    <property type="entry name" value="Rip2-like"/>
</dbReference>
<feature type="transmembrane region" description="Helical" evidence="13">
    <location>
        <begin position="133"/>
        <end position="155"/>
    </location>
</feature>
<evidence type="ECO:0000256" key="3">
    <source>
        <dbReference type="ARBA" id="ARBA00007931"/>
    </source>
</evidence>
<keyword evidence="15" id="KW-1185">Reference proteome</keyword>
<feature type="transmembrane region" description="Helical" evidence="13">
    <location>
        <begin position="23"/>
        <end position="49"/>
    </location>
</feature>
<comment type="subcellular location">
    <subcellularLocation>
        <location evidence="2">Cell membrane</location>
        <topology evidence="2">Multi-pass membrane protein</topology>
    </subcellularLocation>
</comment>
<accession>A0A1W2B9A3</accession>
<keyword evidence="7" id="KW-0479">Metal-binding</keyword>
<evidence type="ECO:0000256" key="1">
    <source>
        <dbReference type="ARBA" id="ARBA00001947"/>
    </source>
</evidence>
<evidence type="ECO:0000256" key="7">
    <source>
        <dbReference type="ARBA" id="ARBA00022723"/>
    </source>
</evidence>
<feature type="transmembrane region" description="Helical" evidence="13">
    <location>
        <begin position="61"/>
        <end position="82"/>
    </location>
</feature>
<evidence type="ECO:0000256" key="6">
    <source>
        <dbReference type="ARBA" id="ARBA00022692"/>
    </source>
</evidence>
<dbReference type="PANTHER" id="PTHR35864">
    <property type="entry name" value="ZINC METALLOPROTEASE MJ0611-RELATED"/>
    <property type="match status" value="1"/>
</dbReference>
<comment type="cofactor">
    <cofactor evidence="1">
        <name>Zn(2+)</name>
        <dbReference type="ChEBI" id="CHEBI:29105"/>
    </cofactor>
</comment>
<evidence type="ECO:0000256" key="13">
    <source>
        <dbReference type="SAM" id="Phobius"/>
    </source>
</evidence>
<protein>
    <submittedName>
        <fullName evidence="14">Zn-dependent protease (Includes SpoIVFB)</fullName>
    </submittedName>
</protein>
<sequence>MVETSPIHIPFILDFNHFQFDQAVIFLVAVLLSITVNAEAQAMAATVLGDTRQSPKDRFHFNPLLHMSLSGMLCFVIGGFGWPKPINVDHNKLRHKTLDPMIIRMAGPFANLMLAGIAGSIVWIMAKWGLEDQVFSIVVAVNLMVFVFNILPLPPLAGSSVFSFFFSQKIKTGNAAHLFMMTSPYLVVLLILAMRMNGVTILNRYMDPVVISIFKFISSP</sequence>
<dbReference type="STRING" id="1121400.SAMN02746065_107118"/>
<organism evidence="14 15">
    <name type="scientific">Desulfocicer vacuolatum DSM 3385</name>
    <dbReference type="NCBI Taxonomy" id="1121400"/>
    <lineage>
        <taxon>Bacteria</taxon>
        <taxon>Pseudomonadati</taxon>
        <taxon>Thermodesulfobacteriota</taxon>
        <taxon>Desulfobacteria</taxon>
        <taxon>Desulfobacterales</taxon>
        <taxon>Desulfobacteraceae</taxon>
        <taxon>Desulfocicer</taxon>
    </lineage>
</organism>
<feature type="transmembrane region" description="Helical" evidence="13">
    <location>
        <begin position="102"/>
        <end position="126"/>
    </location>
</feature>
<keyword evidence="5 14" id="KW-0645">Protease</keyword>
<dbReference type="CDD" id="cd06158">
    <property type="entry name" value="S2P-M50_like_1"/>
    <property type="match status" value="1"/>
</dbReference>
<dbReference type="GO" id="GO:0006508">
    <property type="term" value="P:proteolysis"/>
    <property type="evidence" value="ECO:0007669"/>
    <property type="project" value="UniProtKB-KW"/>
</dbReference>
<dbReference type="EMBL" id="FWXY01000007">
    <property type="protein sequence ID" value="SMC69282.1"/>
    <property type="molecule type" value="Genomic_DNA"/>
</dbReference>
<dbReference type="RefSeq" id="WP_084068337.1">
    <property type="nucleotide sequence ID" value="NZ_FWXY01000007.1"/>
</dbReference>
<reference evidence="14 15" key="1">
    <citation type="submission" date="2017-04" db="EMBL/GenBank/DDBJ databases">
        <authorList>
            <person name="Afonso C.L."/>
            <person name="Miller P.J."/>
            <person name="Scott M.A."/>
            <person name="Spackman E."/>
            <person name="Goraichik I."/>
            <person name="Dimitrov K.M."/>
            <person name="Suarez D.L."/>
            <person name="Swayne D.E."/>
        </authorList>
    </citation>
    <scope>NUCLEOTIDE SEQUENCE [LARGE SCALE GENOMIC DNA]</scope>
    <source>
        <strain evidence="14 15">DSM 3385</strain>
    </source>
</reference>
<dbReference type="Proteomes" id="UP000192418">
    <property type="component" value="Unassembled WGS sequence"/>
</dbReference>
<evidence type="ECO:0000256" key="2">
    <source>
        <dbReference type="ARBA" id="ARBA00004651"/>
    </source>
</evidence>
<keyword evidence="8" id="KW-0378">Hydrolase</keyword>
<evidence type="ECO:0000256" key="9">
    <source>
        <dbReference type="ARBA" id="ARBA00022833"/>
    </source>
</evidence>
<dbReference type="GO" id="GO:0008237">
    <property type="term" value="F:metallopeptidase activity"/>
    <property type="evidence" value="ECO:0007669"/>
    <property type="project" value="UniProtKB-KW"/>
</dbReference>
<dbReference type="PANTHER" id="PTHR35864:SF1">
    <property type="entry name" value="ZINC METALLOPROTEASE YWHC-RELATED"/>
    <property type="match status" value="1"/>
</dbReference>
<keyword evidence="6 13" id="KW-0812">Transmembrane</keyword>
<dbReference type="GO" id="GO:0005886">
    <property type="term" value="C:plasma membrane"/>
    <property type="evidence" value="ECO:0007669"/>
    <property type="project" value="UniProtKB-SubCell"/>
</dbReference>
<keyword evidence="12 13" id="KW-0472">Membrane</keyword>
<proteinExistence type="inferred from homology"/>
<dbReference type="GO" id="GO:0046872">
    <property type="term" value="F:metal ion binding"/>
    <property type="evidence" value="ECO:0007669"/>
    <property type="project" value="UniProtKB-KW"/>
</dbReference>
<keyword evidence="9" id="KW-0862">Zinc</keyword>
<keyword evidence="4" id="KW-1003">Cell membrane</keyword>
<evidence type="ECO:0000256" key="11">
    <source>
        <dbReference type="ARBA" id="ARBA00023049"/>
    </source>
</evidence>
<evidence type="ECO:0000313" key="15">
    <source>
        <dbReference type="Proteomes" id="UP000192418"/>
    </source>
</evidence>
<evidence type="ECO:0000256" key="4">
    <source>
        <dbReference type="ARBA" id="ARBA00022475"/>
    </source>
</evidence>
<comment type="similarity">
    <text evidence="3">Belongs to the peptidase M50B family.</text>
</comment>